<reference evidence="4" key="2">
    <citation type="submission" date="2023-05" db="EMBL/GenBank/DDBJ databases">
        <authorList>
            <consortium name="Lawrence Berkeley National Laboratory"/>
            <person name="Steindorff A."/>
            <person name="Hensen N."/>
            <person name="Bonometti L."/>
            <person name="Westerberg I."/>
            <person name="Brannstrom I.O."/>
            <person name="Guillou S."/>
            <person name="Cros-Aarteil S."/>
            <person name="Calhoun S."/>
            <person name="Haridas S."/>
            <person name="Kuo A."/>
            <person name="Mondo S."/>
            <person name="Pangilinan J."/>
            <person name="Riley R."/>
            <person name="Labutti K."/>
            <person name="Andreopoulos B."/>
            <person name="Lipzen A."/>
            <person name="Chen C."/>
            <person name="Yanf M."/>
            <person name="Daum C."/>
            <person name="Ng V."/>
            <person name="Clum A."/>
            <person name="Ohm R."/>
            <person name="Martin F."/>
            <person name="Silar P."/>
            <person name="Natvig D."/>
            <person name="Lalanne C."/>
            <person name="Gautier V."/>
            <person name="Ament-Velasquez S.L."/>
            <person name="Kruys A."/>
            <person name="Hutchinson M.I."/>
            <person name="Powell A.J."/>
            <person name="Barry K."/>
            <person name="Miller A.N."/>
            <person name="Grigoriev I.V."/>
            <person name="Debuchy R."/>
            <person name="Gladieux P."/>
            <person name="Thoren M.H."/>
            <person name="Johannesson H."/>
        </authorList>
    </citation>
    <scope>NUCLEOTIDE SEQUENCE</scope>
    <source>
        <strain evidence="4">CBS 757.83</strain>
    </source>
</reference>
<evidence type="ECO:0000256" key="1">
    <source>
        <dbReference type="SAM" id="MobiDB-lite"/>
    </source>
</evidence>
<evidence type="ECO:0000313" key="5">
    <source>
        <dbReference type="Proteomes" id="UP001305647"/>
    </source>
</evidence>
<feature type="transmembrane region" description="Helical" evidence="2">
    <location>
        <begin position="78"/>
        <end position="99"/>
    </location>
</feature>
<organism evidence="4 5">
    <name type="scientific">Parathielavia hyrcaniae</name>
    <dbReference type="NCBI Taxonomy" id="113614"/>
    <lineage>
        <taxon>Eukaryota</taxon>
        <taxon>Fungi</taxon>
        <taxon>Dikarya</taxon>
        <taxon>Ascomycota</taxon>
        <taxon>Pezizomycotina</taxon>
        <taxon>Sordariomycetes</taxon>
        <taxon>Sordariomycetidae</taxon>
        <taxon>Sordariales</taxon>
        <taxon>Chaetomiaceae</taxon>
        <taxon>Parathielavia</taxon>
    </lineage>
</organism>
<protein>
    <recommendedName>
        <fullName evidence="3">DUF7703 domain-containing protein</fullName>
    </recommendedName>
</protein>
<reference evidence="4" key="1">
    <citation type="journal article" date="2023" name="Mol. Phylogenet. Evol.">
        <title>Genome-scale phylogeny and comparative genomics of the fungal order Sordariales.</title>
        <authorList>
            <person name="Hensen N."/>
            <person name="Bonometti L."/>
            <person name="Westerberg I."/>
            <person name="Brannstrom I.O."/>
            <person name="Guillou S."/>
            <person name="Cros-Aarteil S."/>
            <person name="Calhoun S."/>
            <person name="Haridas S."/>
            <person name="Kuo A."/>
            <person name="Mondo S."/>
            <person name="Pangilinan J."/>
            <person name="Riley R."/>
            <person name="LaButti K."/>
            <person name="Andreopoulos B."/>
            <person name="Lipzen A."/>
            <person name="Chen C."/>
            <person name="Yan M."/>
            <person name="Daum C."/>
            <person name="Ng V."/>
            <person name="Clum A."/>
            <person name="Steindorff A."/>
            <person name="Ohm R.A."/>
            <person name="Martin F."/>
            <person name="Silar P."/>
            <person name="Natvig D.O."/>
            <person name="Lalanne C."/>
            <person name="Gautier V."/>
            <person name="Ament-Velasquez S.L."/>
            <person name="Kruys A."/>
            <person name="Hutchinson M.I."/>
            <person name="Powell A.J."/>
            <person name="Barry K."/>
            <person name="Miller A.N."/>
            <person name="Grigoriev I.V."/>
            <person name="Debuchy R."/>
            <person name="Gladieux P."/>
            <person name="Hiltunen Thoren M."/>
            <person name="Johannesson H."/>
        </authorList>
    </citation>
    <scope>NUCLEOTIDE SEQUENCE</scope>
    <source>
        <strain evidence="4">CBS 757.83</strain>
    </source>
</reference>
<keyword evidence="2" id="KW-0812">Transmembrane</keyword>
<evidence type="ECO:0000259" key="3">
    <source>
        <dbReference type="Pfam" id="PF24802"/>
    </source>
</evidence>
<keyword evidence="5" id="KW-1185">Reference proteome</keyword>
<feature type="region of interest" description="Disordered" evidence="1">
    <location>
        <begin position="200"/>
        <end position="222"/>
    </location>
</feature>
<dbReference type="PANTHER" id="PTHR37013:SF3">
    <property type="entry name" value="INTEGRAL MEMBRANE PROTEIN (AFU_ORTHOLOGUE AFUA_1G05950)"/>
    <property type="match status" value="1"/>
</dbReference>
<feature type="domain" description="DUF7703" evidence="3">
    <location>
        <begin position="4"/>
        <end position="178"/>
    </location>
</feature>
<dbReference type="AlphaFoldDB" id="A0AAN6Q0G9"/>
<feature type="region of interest" description="Disordered" evidence="1">
    <location>
        <begin position="277"/>
        <end position="319"/>
    </location>
</feature>
<gene>
    <name evidence="4" type="ORF">N658DRAFT_426071</name>
</gene>
<feature type="compositionally biased region" description="Basic and acidic residues" evidence="1">
    <location>
        <begin position="200"/>
        <end position="213"/>
    </location>
</feature>
<keyword evidence="2" id="KW-0472">Membrane</keyword>
<dbReference type="EMBL" id="MU863636">
    <property type="protein sequence ID" value="KAK4101327.1"/>
    <property type="molecule type" value="Genomic_DNA"/>
</dbReference>
<name>A0AAN6Q0G9_9PEZI</name>
<dbReference type="Pfam" id="PF24802">
    <property type="entry name" value="DUF7703"/>
    <property type="match status" value="1"/>
</dbReference>
<dbReference type="Proteomes" id="UP001305647">
    <property type="component" value="Unassembled WGS sequence"/>
</dbReference>
<comment type="caution">
    <text evidence="4">The sequence shown here is derived from an EMBL/GenBank/DDBJ whole genome shotgun (WGS) entry which is preliminary data.</text>
</comment>
<sequence length="319" mass="34823">MSLVVPGWCCMVTGQSVVLYSRLHIVMRNPSRLRLVLIMIITNAFIGHVPTAVFAYGANTPNPGPFIIPYSIYERVQVTLFFLQEMVISALYIHETVGLMRVRRRANMDSSRQGSGKRRLLMAHLVVVNVLIVVLDITILGLEYAGLYAVQTAYKGFVYSVKLKLEFSILNRLVEMTQGGSSSGHESSYARTAADMSGVRMEKLDGDSTDRERKKNRRSVAAADLNNSLGNNVFVGVGAGGPAVAGAEEARHNGASVVMTTEVTIQRDRLYLESDVEADRESLGGRSGVTEDSIVGGNGGQARAPSHSSQRHIVDERYS</sequence>
<feature type="transmembrane region" description="Helical" evidence="2">
    <location>
        <begin position="35"/>
        <end position="58"/>
    </location>
</feature>
<feature type="transmembrane region" description="Helical" evidence="2">
    <location>
        <begin position="120"/>
        <end position="142"/>
    </location>
</feature>
<keyword evidence="2" id="KW-1133">Transmembrane helix</keyword>
<dbReference type="PANTHER" id="PTHR37013">
    <property type="entry name" value="INTEGRAL MEMBRANE PROTEIN (AFU_ORTHOLOGUE AFUA_1G05950)-RELATED"/>
    <property type="match status" value="1"/>
</dbReference>
<accession>A0AAN6Q0G9</accession>
<evidence type="ECO:0000313" key="4">
    <source>
        <dbReference type="EMBL" id="KAK4101327.1"/>
    </source>
</evidence>
<dbReference type="InterPro" id="IPR056120">
    <property type="entry name" value="DUF7703"/>
</dbReference>
<proteinExistence type="predicted"/>
<evidence type="ECO:0000256" key="2">
    <source>
        <dbReference type="SAM" id="Phobius"/>
    </source>
</evidence>